<dbReference type="SUPFAM" id="SSF51735">
    <property type="entry name" value="NAD(P)-binding Rossmann-fold domains"/>
    <property type="match status" value="1"/>
</dbReference>
<dbReference type="InterPro" id="IPR002347">
    <property type="entry name" value="SDR_fam"/>
</dbReference>
<organism evidence="3 4">
    <name type="scientific">Dictyobacter alpinus</name>
    <dbReference type="NCBI Taxonomy" id="2014873"/>
    <lineage>
        <taxon>Bacteria</taxon>
        <taxon>Bacillati</taxon>
        <taxon>Chloroflexota</taxon>
        <taxon>Ktedonobacteria</taxon>
        <taxon>Ktedonobacterales</taxon>
        <taxon>Dictyobacteraceae</taxon>
        <taxon>Dictyobacter</taxon>
    </lineage>
</organism>
<dbReference type="PANTHER" id="PTHR43976:SF9">
    <property type="entry name" value="OXIDOREDUCTASE"/>
    <property type="match status" value="1"/>
</dbReference>
<evidence type="ECO:0000313" key="4">
    <source>
        <dbReference type="Proteomes" id="UP000287171"/>
    </source>
</evidence>
<name>A0A402BJR9_9CHLR</name>
<dbReference type="EMBL" id="BIFT01000002">
    <property type="protein sequence ID" value="GCE31585.1"/>
    <property type="molecule type" value="Genomic_DNA"/>
</dbReference>
<dbReference type="InterPro" id="IPR020904">
    <property type="entry name" value="Sc_DH/Rdtase_CS"/>
</dbReference>
<sequence>MSTQTILVTGSSSGFGFLLTQRLLTQGYTVFATMRQLEGYNAEPAGQLRRYAQDQPGSLHLLELDVTDESSVTAAVDQVLQQAGRLDVVINNAGIGGGGYTEAFSVAQFQQTFDVNVFAIQRMMRAVLPAMRTQRSGLIITISSLQGRIVIPFAGAYTASKFAVEGLCESYHYELAPSGVDVVIVEPGGFPTDYWSKMMKPADQARTDGYAPDGDLPDQLWNGVKANLQSQQAPDAQVLVSAVLQLIETPVGQRPLRTVVDPLMGGGAPTAVNQTTEPIQRELLQALGLGERITVQGAGH</sequence>
<accession>A0A402BJR9</accession>
<proteinExistence type="inferred from homology"/>
<dbReference type="CDD" id="cd05374">
    <property type="entry name" value="17beta-HSD-like_SDR_c"/>
    <property type="match status" value="1"/>
</dbReference>
<evidence type="ECO:0000313" key="3">
    <source>
        <dbReference type="EMBL" id="GCE31585.1"/>
    </source>
</evidence>
<gene>
    <name evidence="3" type="ORF">KDA_70690</name>
</gene>
<dbReference type="PANTHER" id="PTHR43976">
    <property type="entry name" value="SHORT CHAIN DEHYDROGENASE"/>
    <property type="match status" value="1"/>
</dbReference>
<evidence type="ECO:0000256" key="1">
    <source>
        <dbReference type="ARBA" id="ARBA00006484"/>
    </source>
</evidence>
<evidence type="ECO:0000256" key="2">
    <source>
        <dbReference type="RuleBase" id="RU000363"/>
    </source>
</evidence>
<dbReference type="Pfam" id="PF00106">
    <property type="entry name" value="adh_short"/>
    <property type="match status" value="1"/>
</dbReference>
<dbReference type="PRINTS" id="PR00080">
    <property type="entry name" value="SDRFAMILY"/>
</dbReference>
<keyword evidence="4" id="KW-1185">Reference proteome</keyword>
<dbReference type="Proteomes" id="UP000287171">
    <property type="component" value="Unassembled WGS sequence"/>
</dbReference>
<protein>
    <submittedName>
        <fullName evidence="3">Short-chain dehydrogenase/reductase</fullName>
    </submittedName>
</protein>
<dbReference type="PRINTS" id="PR00081">
    <property type="entry name" value="GDHRDH"/>
</dbReference>
<dbReference type="AlphaFoldDB" id="A0A402BJR9"/>
<dbReference type="InterPro" id="IPR036291">
    <property type="entry name" value="NAD(P)-bd_dom_sf"/>
</dbReference>
<reference evidence="4" key="1">
    <citation type="submission" date="2018-12" db="EMBL/GenBank/DDBJ databases">
        <title>Tengunoibacter tsumagoiensis gen. nov., sp. nov., Dictyobacter kobayashii sp. nov., D. alpinus sp. nov., and D. joshuensis sp. nov. and description of Dictyobacteraceae fam. nov. within the order Ktedonobacterales isolated from Tengu-no-mugimeshi.</title>
        <authorList>
            <person name="Wang C.M."/>
            <person name="Zheng Y."/>
            <person name="Sakai Y."/>
            <person name="Toyoda A."/>
            <person name="Minakuchi Y."/>
            <person name="Abe K."/>
            <person name="Yokota A."/>
            <person name="Yabe S."/>
        </authorList>
    </citation>
    <scope>NUCLEOTIDE SEQUENCE [LARGE SCALE GENOMIC DNA]</scope>
    <source>
        <strain evidence="4">Uno16</strain>
    </source>
</reference>
<dbReference type="PROSITE" id="PS00061">
    <property type="entry name" value="ADH_SHORT"/>
    <property type="match status" value="1"/>
</dbReference>
<comment type="caution">
    <text evidence="3">The sequence shown here is derived from an EMBL/GenBank/DDBJ whole genome shotgun (WGS) entry which is preliminary data.</text>
</comment>
<dbReference type="InterPro" id="IPR051911">
    <property type="entry name" value="SDR_oxidoreductase"/>
</dbReference>
<dbReference type="Gene3D" id="3.40.50.720">
    <property type="entry name" value="NAD(P)-binding Rossmann-like Domain"/>
    <property type="match status" value="1"/>
</dbReference>
<dbReference type="RefSeq" id="WP_126631534.1">
    <property type="nucleotide sequence ID" value="NZ_BIFT01000002.1"/>
</dbReference>
<comment type="similarity">
    <text evidence="1 2">Belongs to the short-chain dehydrogenases/reductases (SDR) family.</text>
</comment>
<dbReference type="OrthoDB" id="9808814at2"/>